<protein>
    <submittedName>
        <fullName evidence="6">Cystathionine beta-lyase</fullName>
    </submittedName>
</protein>
<dbReference type="eggNOG" id="COG0626">
    <property type="taxonomic scope" value="Bacteria"/>
</dbReference>
<gene>
    <name evidence="6" type="primary">metC</name>
    <name evidence="6" type="ordered locus">DMR_37170</name>
</gene>
<accession>C4XM80</accession>
<proteinExistence type="inferred from homology"/>
<feature type="modified residue" description="N6-(pyridoxal phosphate)lysine" evidence="4">
    <location>
        <position position="195"/>
    </location>
</feature>
<keyword evidence="3 4" id="KW-0663">Pyridoxal phosphate</keyword>
<dbReference type="Gene3D" id="3.40.640.10">
    <property type="entry name" value="Type I PLP-dependent aspartate aminotransferase-like (Major domain)"/>
    <property type="match status" value="1"/>
</dbReference>
<dbReference type="RefSeq" id="WP_015862350.1">
    <property type="nucleotide sequence ID" value="NC_012796.1"/>
</dbReference>
<dbReference type="FunFam" id="3.40.640.10:FF:000009">
    <property type="entry name" value="Cystathionine gamma-synthase homolog"/>
    <property type="match status" value="1"/>
</dbReference>
<dbReference type="PIRSF" id="PIRSF001434">
    <property type="entry name" value="CGS"/>
    <property type="match status" value="1"/>
</dbReference>
<dbReference type="KEGG" id="dma:DMR_37170"/>
<dbReference type="STRING" id="573370.DMR_37170"/>
<comment type="similarity">
    <text evidence="2 5">Belongs to the trans-sulfuration enzymes family.</text>
</comment>
<dbReference type="InterPro" id="IPR015422">
    <property type="entry name" value="PyrdxlP-dep_Trfase_small"/>
</dbReference>
<dbReference type="InterPro" id="IPR015421">
    <property type="entry name" value="PyrdxlP-dep_Trfase_major"/>
</dbReference>
<dbReference type="SUPFAM" id="SSF53383">
    <property type="entry name" value="PLP-dependent transferases"/>
    <property type="match status" value="1"/>
</dbReference>
<dbReference type="OrthoDB" id="9805807at2"/>
<dbReference type="GO" id="GO:0019346">
    <property type="term" value="P:transsulfuration"/>
    <property type="evidence" value="ECO:0007669"/>
    <property type="project" value="InterPro"/>
</dbReference>
<evidence type="ECO:0000313" key="6">
    <source>
        <dbReference type="EMBL" id="BAH77208.1"/>
    </source>
</evidence>
<name>C4XM80_SOLM1</name>
<dbReference type="GO" id="GO:0005737">
    <property type="term" value="C:cytoplasm"/>
    <property type="evidence" value="ECO:0007669"/>
    <property type="project" value="TreeGrafter"/>
</dbReference>
<evidence type="ECO:0000256" key="2">
    <source>
        <dbReference type="ARBA" id="ARBA00009077"/>
    </source>
</evidence>
<evidence type="ECO:0000256" key="4">
    <source>
        <dbReference type="PIRSR" id="PIRSR001434-2"/>
    </source>
</evidence>
<evidence type="ECO:0000256" key="1">
    <source>
        <dbReference type="ARBA" id="ARBA00001933"/>
    </source>
</evidence>
<dbReference type="Gene3D" id="3.90.1150.10">
    <property type="entry name" value="Aspartate Aminotransferase, domain 1"/>
    <property type="match status" value="1"/>
</dbReference>
<dbReference type="EMBL" id="AP010904">
    <property type="protein sequence ID" value="BAH77208.1"/>
    <property type="molecule type" value="Genomic_DNA"/>
</dbReference>
<dbReference type="PANTHER" id="PTHR11808:SF90">
    <property type="entry name" value="CYSTATHIONINE GAMMA-SYNTHASE"/>
    <property type="match status" value="1"/>
</dbReference>
<dbReference type="Proteomes" id="UP000009071">
    <property type="component" value="Chromosome"/>
</dbReference>
<dbReference type="Pfam" id="PF01053">
    <property type="entry name" value="Cys_Met_Meta_PP"/>
    <property type="match status" value="1"/>
</dbReference>
<dbReference type="InterPro" id="IPR015424">
    <property type="entry name" value="PyrdxlP-dep_Trfase"/>
</dbReference>
<evidence type="ECO:0000256" key="5">
    <source>
        <dbReference type="RuleBase" id="RU362118"/>
    </source>
</evidence>
<dbReference type="GO" id="GO:0030170">
    <property type="term" value="F:pyridoxal phosphate binding"/>
    <property type="evidence" value="ECO:0007669"/>
    <property type="project" value="InterPro"/>
</dbReference>
<dbReference type="HOGENOM" id="CLU_018986_2_0_7"/>
<organism evidence="6 7">
    <name type="scientific">Solidesulfovibrio magneticus (strain ATCC 700980 / DSM 13731 / RS-1)</name>
    <name type="common">Desulfovibrio magneticus</name>
    <dbReference type="NCBI Taxonomy" id="573370"/>
    <lineage>
        <taxon>Bacteria</taxon>
        <taxon>Pseudomonadati</taxon>
        <taxon>Thermodesulfobacteriota</taxon>
        <taxon>Desulfovibrionia</taxon>
        <taxon>Desulfovibrionales</taxon>
        <taxon>Desulfovibrionaceae</taxon>
        <taxon>Solidesulfovibrio</taxon>
    </lineage>
</organism>
<comment type="cofactor">
    <cofactor evidence="1 5">
        <name>pyridoxal 5'-phosphate</name>
        <dbReference type="ChEBI" id="CHEBI:597326"/>
    </cofactor>
</comment>
<dbReference type="GO" id="GO:0016846">
    <property type="term" value="F:carbon-sulfur lyase activity"/>
    <property type="evidence" value="ECO:0007669"/>
    <property type="project" value="TreeGrafter"/>
</dbReference>
<sequence>MRLETCLAQCGSRWDDRTGAVSMPIYQTATFRHPGLGQSTGYDYTRTANPTRDVLQETLALADGGCQALAFASGMAALDCLCRLFAPGDRIVVTEDLYGGTYRLFERLQRPLGIEAVYVDTADTPSVAAALASGARALLVESPTNPLLKVTDLAALGRLAREHGALFFVDNTFMTPLLQRPLELGADVAVYSATKYLGGHDDVVAGILVAKAPELAERLAFFHNAAGAGLGPLDSWLVLRGLKTLGVRLARQQASARVVADFLANHPAVARVHYPGRPDHPGHARQQRQAAGFGAMVSFELAEPSRAGEILARARLFLFAESLGGVESLITLPAVQTHADIDPRTRARLGVTDGLLRLSIGLEDPGDLVADLQAML</sequence>
<keyword evidence="7" id="KW-1185">Reference proteome</keyword>
<dbReference type="CDD" id="cd00614">
    <property type="entry name" value="CGS_like"/>
    <property type="match status" value="1"/>
</dbReference>
<evidence type="ECO:0000313" key="7">
    <source>
        <dbReference type="Proteomes" id="UP000009071"/>
    </source>
</evidence>
<dbReference type="AlphaFoldDB" id="C4XM80"/>
<reference evidence="6 7" key="1">
    <citation type="journal article" date="2009" name="Genome Res.">
        <title>Whole genome sequence of Desulfovibrio magneticus strain RS-1 revealed common gene clusters in magnetotactic bacteria.</title>
        <authorList>
            <person name="Nakazawa H."/>
            <person name="Arakaki A."/>
            <person name="Narita-Yamada S."/>
            <person name="Yashiro I."/>
            <person name="Jinno K."/>
            <person name="Aoki N."/>
            <person name="Tsuruyama A."/>
            <person name="Okamura Y."/>
            <person name="Tanikawa S."/>
            <person name="Fujita N."/>
            <person name="Takeyama H."/>
            <person name="Matsunaga T."/>
        </authorList>
    </citation>
    <scope>NUCLEOTIDE SEQUENCE [LARGE SCALE GENOMIC DNA]</scope>
    <source>
        <strain evidence="7">ATCC 700980 / DSM 13731 / RS-1</strain>
    </source>
</reference>
<dbReference type="PANTHER" id="PTHR11808">
    <property type="entry name" value="TRANS-SULFURATION ENZYME FAMILY MEMBER"/>
    <property type="match status" value="1"/>
</dbReference>
<evidence type="ECO:0000256" key="3">
    <source>
        <dbReference type="ARBA" id="ARBA00022898"/>
    </source>
</evidence>
<dbReference type="InterPro" id="IPR000277">
    <property type="entry name" value="Cys/Met-Metab_PyrdxlP-dep_enz"/>
</dbReference>